<dbReference type="FunFam" id="1.20.5.170:FF:000020">
    <property type="entry name" value="BZIP transcription factor"/>
    <property type="match status" value="1"/>
</dbReference>
<dbReference type="Gramene" id="mRNA:MD08G0067900">
    <property type="protein sequence ID" value="CDS:MD08G0067900.1"/>
    <property type="gene ID" value="MD08G0067900"/>
</dbReference>
<evidence type="ECO:0000256" key="1">
    <source>
        <dbReference type="ARBA" id="ARBA00004123"/>
    </source>
</evidence>
<dbReference type="InterPro" id="IPR004827">
    <property type="entry name" value="bZIP"/>
</dbReference>
<dbReference type="SUPFAM" id="SSF57959">
    <property type="entry name" value="Leucine zipper domain"/>
    <property type="match status" value="1"/>
</dbReference>
<dbReference type="GO" id="GO:0003700">
    <property type="term" value="F:DNA-binding transcription factor activity"/>
    <property type="evidence" value="ECO:0007669"/>
    <property type="project" value="InterPro"/>
</dbReference>
<dbReference type="SMART" id="SM00338">
    <property type="entry name" value="BRLZ"/>
    <property type="match status" value="1"/>
</dbReference>
<name>A0A498J9Z7_MALDO</name>
<evidence type="ECO:0000313" key="10">
    <source>
        <dbReference type="Proteomes" id="UP000290289"/>
    </source>
</evidence>
<dbReference type="CDD" id="cd14702">
    <property type="entry name" value="bZIP_plant_GBF1"/>
    <property type="match status" value="1"/>
</dbReference>
<evidence type="ECO:0000256" key="7">
    <source>
        <dbReference type="SAM" id="MobiDB-lite"/>
    </source>
</evidence>
<comment type="subcellular location">
    <subcellularLocation>
        <location evidence="1">Nucleus</location>
    </subcellularLocation>
</comment>
<dbReference type="PROSITE" id="PS50217">
    <property type="entry name" value="BZIP"/>
    <property type="match status" value="1"/>
</dbReference>
<evidence type="ECO:0000259" key="8">
    <source>
        <dbReference type="PROSITE" id="PS50217"/>
    </source>
</evidence>
<accession>A0A498J9Z7</accession>
<dbReference type="KEGG" id="mdm:103441023"/>
<dbReference type="GO" id="GO:0045893">
    <property type="term" value="P:positive regulation of DNA-templated transcription"/>
    <property type="evidence" value="ECO:0007669"/>
    <property type="project" value="TreeGrafter"/>
</dbReference>
<keyword evidence="4" id="KW-0804">Transcription</keyword>
<reference evidence="9 10" key="1">
    <citation type="submission" date="2018-10" db="EMBL/GenBank/DDBJ databases">
        <title>A high-quality apple genome assembly.</title>
        <authorList>
            <person name="Hu J."/>
        </authorList>
    </citation>
    <scope>NUCLEOTIDE SEQUENCE [LARGE SCALE GENOMIC DNA]</scope>
    <source>
        <strain evidence="10">cv. HFTH1</strain>
        <tissue evidence="9">Young leaf</tissue>
    </source>
</reference>
<dbReference type="Proteomes" id="UP000290289">
    <property type="component" value="Chromosome 8"/>
</dbReference>
<feature type="region of interest" description="Disordered" evidence="7">
    <location>
        <begin position="44"/>
        <end position="84"/>
    </location>
</feature>
<keyword evidence="5" id="KW-0539">Nucleus</keyword>
<dbReference type="PANTHER" id="PTHR45764:SF52">
    <property type="entry name" value="BASIC LEUCINE ZIPPER 4"/>
    <property type="match status" value="1"/>
</dbReference>
<evidence type="ECO:0000256" key="2">
    <source>
        <dbReference type="ARBA" id="ARBA00023015"/>
    </source>
</evidence>
<feature type="coiled-coil region" evidence="6">
    <location>
        <begin position="87"/>
        <end position="114"/>
    </location>
</feature>
<dbReference type="GO" id="GO:0000976">
    <property type="term" value="F:transcription cis-regulatory region binding"/>
    <property type="evidence" value="ECO:0007669"/>
    <property type="project" value="TreeGrafter"/>
</dbReference>
<keyword evidence="10" id="KW-1185">Reference proteome</keyword>
<comment type="caution">
    <text evidence="9">The sequence shown here is derived from an EMBL/GenBank/DDBJ whole genome shotgun (WGS) entry which is preliminary data.</text>
</comment>
<keyword evidence="2" id="KW-0805">Transcription regulation</keyword>
<evidence type="ECO:0000313" key="9">
    <source>
        <dbReference type="EMBL" id="RXH91547.1"/>
    </source>
</evidence>
<dbReference type="STRING" id="3750.A0A498J9Z7"/>
<evidence type="ECO:0000256" key="6">
    <source>
        <dbReference type="SAM" id="Coils"/>
    </source>
</evidence>
<dbReference type="EMBL" id="RDQH01000334">
    <property type="protein sequence ID" value="RXH91547.1"/>
    <property type="molecule type" value="Genomic_DNA"/>
</dbReference>
<dbReference type="OrthoDB" id="551672at2759"/>
<dbReference type="GO" id="GO:0046982">
    <property type="term" value="F:protein heterodimerization activity"/>
    <property type="evidence" value="ECO:0007669"/>
    <property type="project" value="UniProtKB-ARBA"/>
</dbReference>
<dbReference type="Pfam" id="PF00170">
    <property type="entry name" value="bZIP_1"/>
    <property type="match status" value="1"/>
</dbReference>
<dbReference type="PANTHER" id="PTHR45764">
    <property type="entry name" value="BZIP TRANSCRIPTION FACTOR 44"/>
    <property type="match status" value="1"/>
</dbReference>
<dbReference type="PROSITE" id="PS00036">
    <property type="entry name" value="BZIP_BASIC"/>
    <property type="match status" value="1"/>
</dbReference>
<evidence type="ECO:0000256" key="4">
    <source>
        <dbReference type="ARBA" id="ARBA00023163"/>
    </source>
</evidence>
<evidence type="ECO:0000256" key="3">
    <source>
        <dbReference type="ARBA" id="ARBA00023125"/>
    </source>
</evidence>
<feature type="domain" description="BZIP" evidence="8">
    <location>
        <begin position="62"/>
        <end position="114"/>
    </location>
</feature>
<feature type="compositionally biased region" description="Basic and acidic residues" evidence="7">
    <location>
        <begin position="54"/>
        <end position="64"/>
    </location>
</feature>
<dbReference type="InterPro" id="IPR046347">
    <property type="entry name" value="bZIP_sf"/>
</dbReference>
<keyword evidence="3" id="KW-0238">DNA-binding</keyword>
<dbReference type="InterPro" id="IPR045314">
    <property type="entry name" value="bZIP_plant_GBF1"/>
</dbReference>
<dbReference type="AlphaFoldDB" id="A0A498J9Z7"/>
<dbReference type="SMR" id="A0A498J9Z7"/>
<feature type="compositionally biased region" description="Polar residues" evidence="7">
    <location>
        <begin position="44"/>
        <end position="53"/>
    </location>
</feature>
<proteinExistence type="predicted"/>
<keyword evidence="6" id="KW-0175">Coiled coil</keyword>
<dbReference type="GO" id="GO:0005634">
    <property type="term" value="C:nucleus"/>
    <property type="evidence" value="ECO:0007669"/>
    <property type="project" value="UniProtKB-SubCell"/>
</dbReference>
<evidence type="ECO:0000256" key="5">
    <source>
        <dbReference type="ARBA" id="ARBA00023242"/>
    </source>
</evidence>
<sequence length="152" mass="17657">MMMSSSAMSFIHEPADMGRFECPVQETVLTTAEIQELLSLLQAGNSASPSSEGSNREVDTVDERKRRRMTSNRESARRSRWRKKRHLEDLTSEVDRLKIENQELKNRLGLVAQKCHVLWRENDRMTSESLALRARLSDLYRILIAMQTQYSQ</sequence>
<gene>
    <name evidence="9" type="ORF">DVH24_020570</name>
</gene>
<organism evidence="9 10">
    <name type="scientific">Malus domestica</name>
    <name type="common">Apple</name>
    <name type="synonym">Pyrus malus</name>
    <dbReference type="NCBI Taxonomy" id="3750"/>
    <lineage>
        <taxon>Eukaryota</taxon>
        <taxon>Viridiplantae</taxon>
        <taxon>Streptophyta</taxon>
        <taxon>Embryophyta</taxon>
        <taxon>Tracheophyta</taxon>
        <taxon>Spermatophyta</taxon>
        <taxon>Magnoliopsida</taxon>
        <taxon>eudicotyledons</taxon>
        <taxon>Gunneridae</taxon>
        <taxon>Pentapetalae</taxon>
        <taxon>rosids</taxon>
        <taxon>fabids</taxon>
        <taxon>Rosales</taxon>
        <taxon>Rosaceae</taxon>
        <taxon>Amygdaloideae</taxon>
        <taxon>Maleae</taxon>
        <taxon>Malus</taxon>
    </lineage>
</organism>
<dbReference type="Gene3D" id="1.20.5.170">
    <property type="match status" value="1"/>
</dbReference>
<protein>
    <recommendedName>
        <fullName evidence="8">BZIP domain-containing protein</fullName>
    </recommendedName>
</protein>